<evidence type="ECO:0000313" key="3">
    <source>
        <dbReference type="WBParaSite" id="ACRNAN_Path_79.g292.t1"/>
    </source>
</evidence>
<dbReference type="AlphaFoldDB" id="A0A914CBD5"/>
<keyword evidence="2" id="KW-1185">Reference proteome</keyword>
<protein>
    <submittedName>
        <fullName evidence="3">Uncharacterized protein</fullName>
    </submittedName>
</protein>
<organism evidence="2 3">
    <name type="scientific">Acrobeloides nanus</name>
    <dbReference type="NCBI Taxonomy" id="290746"/>
    <lineage>
        <taxon>Eukaryota</taxon>
        <taxon>Metazoa</taxon>
        <taxon>Ecdysozoa</taxon>
        <taxon>Nematoda</taxon>
        <taxon>Chromadorea</taxon>
        <taxon>Rhabditida</taxon>
        <taxon>Tylenchina</taxon>
        <taxon>Cephalobomorpha</taxon>
        <taxon>Cephaloboidea</taxon>
        <taxon>Cephalobidae</taxon>
        <taxon>Acrobeloides</taxon>
    </lineage>
</organism>
<feature type="transmembrane region" description="Helical" evidence="1">
    <location>
        <begin position="20"/>
        <end position="39"/>
    </location>
</feature>
<evidence type="ECO:0000256" key="1">
    <source>
        <dbReference type="SAM" id="Phobius"/>
    </source>
</evidence>
<keyword evidence="1" id="KW-0812">Transmembrane</keyword>
<feature type="transmembrane region" description="Helical" evidence="1">
    <location>
        <begin position="45"/>
        <end position="64"/>
    </location>
</feature>
<name>A0A914CBD5_9BILA</name>
<dbReference type="Proteomes" id="UP000887540">
    <property type="component" value="Unplaced"/>
</dbReference>
<evidence type="ECO:0000313" key="2">
    <source>
        <dbReference type="Proteomes" id="UP000887540"/>
    </source>
</evidence>
<keyword evidence="1" id="KW-0472">Membrane</keyword>
<keyword evidence="1" id="KW-1133">Transmembrane helix</keyword>
<dbReference type="WBParaSite" id="ACRNAN_Path_79.g292.t1">
    <property type="protein sequence ID" value="ACRNAN_Path_79.g292.t1"/>
    <property type="gene ID" value="ACRNAN_Path_79.g292"/>
</dbReference>
<sequence>MSGGTSSKMSSGYRYEANVIVFVALIGALRICHSMLSYPCLTTKFFGTFLLIFTTFFAFTWSRYHSSGLTRRRRAHFNELNVIETYQISSRDPDYDFIVSILL</sequence>
<accession>A0A914CBD5</accession>
<reference evidence="3" key="1">
    <citation type="submission" date="2022-11" db="UniProtKB">
        <authorList>
            <consortium name="WormBaseParasite"/>
        </authorList>
    </citation>
    <scope>IDENTIFICATION</scope>
</reference>
<proteinExistence type="predicted"/>